<feature type="signal peptide" evidence="4">
    <location>
        <begin position="1"/>
        <end position="23"/>
    </location>
</feature>
<dbReference type="InterPro" id="IPR018466">
    <property type="entry name" value="Kre9/Knh1-like_N"/>
</dbReference>
<evidence type="ECO:0000256" key="3">
    <source>
        <dbReference type="SAM" id="Phobius"/>
    </source>
</evidence>
<feature type="domain" description="Yeast cell wall synthesis Kre9/Knh1-like N-terminal" evidence="5">
    <location>
        <begin position="30"/>
        <end position="123"/>
    </location>
</feature>
<organism evidence="6 7">
    <name type="scientific">Xylaria flabelliformis</name>
    <dbReference type="NCBI Taxonomy" id="2512241"/>
    <lineage>
        <taxon>Eukaryota</taxon>
        <taxon>Fungi</taxon>
        <taxon>Dikarya</taxon>
        <taxon>Ascomycota</taxon>
        <taxon>Pezizomycotina</taxon>
        <taxon>Sordariomycetes</taxon>
        <taxon>Xylariomycetidae</taxon>
        <taxon>Xylariales</taxon>
        <taxon>Xylariaceae</taxon>
        <taxon>Xylaria</taxon>
    </lineage>
</organism>
<evidence type="ECO:0000313" key="6">
    <source>
        <dbReference type="EMBL" id="TRX92354.1"/>
    </source>
</evidence>
<evidence type="ECO:0000259" key="5">
    <source>
        <dbReference type="Pfam" id="PF10342"/>
    </source>
</evidence>
<sequence>MISLRKLVWLILSGTTFYQGTSGFVECLAPQENEVVVADSTYIIRWAAKSSNGNGTMTLRGSQTLESLSNIWEIADSIDVADGSFSWPVIGFPALGGSLAFYGFNFSLEGSQIMFNISPPFNIVSTRRHDTGRDMGQGAEGGGGAADMNGDVSHSVVNTNTSPVLTPLPALASTAPTALLPSFSNEWGLIIMSPAVTEVLTSSSNNGYSTSSRHFNNSPSPTQRPVSSQRIGSGAIAGIVFGAATALVAISSLLGLVLYYRHGKFRKAELEAEESQVTIKRVYELEATREVQEADGRMKPVELDSAVPSSGLHAANIRIDGVLADGDSIIEDECSEY</sequence>
<feature type="region of interest" description="Disordered" evidence="2">
    <location>
        <begin position="202"/>
        <end position="228"/>
    </location>
</feature>
<name>A0A553HWM1_9PEZI</name>
<feature type="compositionally biased region" description="Polar residues" evidence="2">
    <location>
        <begin position="213"/>
        <end position="228"/>
    </location>
</feature>
<protein>
    <recommendedName>
        <fullName evidence="5">Yeast cell wall synthesis Kre9/Knh1-like N-terminal domain-containing protein</fullName>
    </recommendedName>
</protein>
<dbReference type="OrthoDB" id="2260257at2759"/>
<accession>A0A553HWM1</accession>
<keyword evidence="3" id="KW-0812">Transmembrane</keyword>
<proteinExistence type="predicted"/>
<feature type="transmembrane region" description="Helical" evidence="3">
    <location>
        <begin position="235"/>
        <end position="260"/>
    </location>
</feature>
<dbReference type="Proteomes" id="UP000319160">
    <property type="component" value="Unassembled WGS sequence"/>
</dbReference>
<feature type="chain" id="PRO_5021965494" description="Yeast cell wall synthesis Kre9/Knh1-like N-terminal domain-containing protein" evidence="4">
    <location>
        <begin position="24"/>
        <end position="337"/>
    </location>
</feature>
<dbReference type="Pfam" id="PF10342">
    <property type="entry name" value="Kre9_KNH"/>
    <property type="match status" value="1"/>
</dbReference>
<evidence type="ECO:0000313" key="7">
    <source>
        <dbReference type="Proteomes" id="UP000319160"/>
    </source>
</evidence>
<dbReference type="AlphaFoldDB" id="A0A553HWM1"/>
<evidence type="ECO:0000256" key="1">
    <source>
        <dbReference type="ARBA" id="ARBA00022729"/>
    </source>
</evidence>
<feature type="compositionally biased region" description="Low complexity" evidence="2">
    <location>
        <begin position="202"/>
        <end position="212"/>
    </location>
</feature>
<keyword evidence="3" id="KW-1133">Transmembrane helix</keyword>
<keyword evidence="7" id="KW-1185">Reference proteome</keyword>
<gene>
    <name evidence="6" type="ORF">FHL15_006740</name>
</gene>
<evidence type="ECO:0000256" key="2">
    <source>
        <dbReference type="SAM" id="MobiDB-lite"/>
    </source>
</evidence>
<keyword evidence="3" id="KW-0472">Membrane</keyword>
<comment type="caution">
    <text evidence="6">The sequence shown here is derived from an EMBL/GenBank/DDBJ whole genome shotgun (WGS) entry which is preliminary data.</text>
</comment>
<keyword evidence="1 4" id="KW-0732">Signal</keyword>
<reference evidence="7" key="1">
    <citation type="submission" date="2019-06" db="EMBL/GenBank/DDBJ databases">
        <title>Draft genome sequence of the griseofulvin-producing fungus Xylaria cubensis strain G536.</title>
        <authorList>
            <person name="Mead M.E."/>
            <person name="Raja H.A."/>
            <person name="Steenwyk J.L."/>
            <person name="Knowles S.L."/>
            <person name="Oberlies N.H."/>
            <person name="Rokas A."/>
        </authorList>
    </citation>
    <scope>NUCLEOTIDE SEQUENCE [LARGE SCALE GENOMIC DNA]</scope>
    <source>
        <strain evidence="7">G536</strain>
    </source>
</reference>
<evidence type="ECO:0000256" key="4">
    <source>
        <dbReference type="SAM" id="SignalP"/>
    </source>
</evidence>
<dbReference type="EMBL" id="VFLP01000037">
    <property type="protein sequence ID" value="TRX92354.1"/>
    <property type="molecule type" value="Genomic_DNA"/>
</dbReference>